<protein>
    <recommendedName>
        <fullName evidence="4">Heparin-binding hemagglutinin</fullName>
    </recommendedName>
</protein>
<evidence type="ECO:0000313" key="3">
    <source>
        <dbReference type="Proteomes" id="UP000250434"/>
    </source>
</evidence>
<proteinExistence type="predicted"/>
<dbReference type="OrthoDB" id="5189864at2"/>
<organism evidence="2 3">
    <name type="scientific">Amycolatopsis albispora</name>
    <dbReference type="NCBI Taxonomy" id="1804986"/>
    <lineage>
        <taxon>Bacteria</taxon>
        <taxon>Bacillati</taxon>
        <taxon>Actinomycetota</taxon>
        <taxon>Actinomycetes</taxon>
        <taxon>Pseudonocardiales</taxon>
        <taxon>Pseudonocardiaceae</taxon>
        <taxon>Amycolatopsis</taxon>
    </lineage>
</organism>
<dbReference type="AlphaFoldDB" id="A0A344LEZ0"/>
<gene>
    <name evidence="2" type="ORF">A4R43_32685</name>
</gene>
<sequence>MSTPTSNRTEEARKNLNTALEQVRTPLLAALGAGNLAAEAVAEAVNKAKARVTEGSETARKNIEELPADVESLRGKLDPAELRKLIDEYTDAALKLYHKLAESGEQAWDRFAAQPQVKNVIDQLEEVVHTVEERVEGVTTETRERVEDVLGKVTRKTRSVGEKTARTVEKVADEAAESVEDLGEDVAHEVRSASRKAANRTAPKPATAARRTAATSTTKKSTGSTGNTAAPKTDK</sequence>
<dbReference type="KEGG" id="aab:A4R43_32685"/>
<dbReference type="Gene3D" id="1.20.120.20">
    <property type="entry name" value="Apolipoprotein"/>
    <property type="match status" value="1"/>
</dbReference>
<accession>A0A344LEZ0</accession>
<evidence type="ECO:0008006" key="4">
    <source>
        <dbReference type="Google" id="ProtNLM"/>
    </source>
</evidence>
<dbReference type="RefSeq" id="WP_113695679.1">
    <property type="nucleotide sequence ID" value="NZ_CP015163.1"/>
</dbReference>
<dbReference type="EMBL" id="CP015163">
    <property type="protein sequence ID" value="AXB46614.1"/>
    <property type="molecule type" value="Genomic_DNA"/>
</dbReference>
<name>A0A344LEZ0_9PSEU</name>
<keyword evidence="3" id="KW-1185">Reference proteome</keyword>
<feature type="compositionally biased region" description="Low complexity" evidence="1">
    <location>
        <begin position="199"/>
        <end position="229"/>
    </location>
</feature>
<feature type="region of interest" description="Disordered" evidence="1">
    <location>
        <begin position="177"/>
        <end position="235"/>
    </location>
</feature>
<evidence type="ECO:0000256" key="1">
    <source>
        <dbReference type="SAM" id="MobiDB-lite"/>
    </source>
</evidence>
<reference evidence="2 3" key="1">
    <citation type="submission" date="2016-04" db="EMBL/GenBank/DDBJ databases">
        <title>Complete genome sequence and analysis of deep-sea sediment isolate, Amycolatopsis sp. WP1.</title>
        <authorList>
            <person name="Wang H."/>
            <person name="Chen S."/>
            <person name="Wu Q."/>
        </authorList>
    </citation>
    <scope>NUCLEOTIDE SEQUENCE [LARGE SCALE GENOMIC DNA]</scope>
    <source>
        <strain evidence="2 3">WP1</strain>
    </source>
</reference>
<evidence type="ECO:0000313" key="2">
    <source>
        <dbReference type="EMBL" id="AXB46614.1"/>
    </source>
</evidence>
<dbReference type="Proteomes" id="UP000250434">
    <property type="component" value="Chromosome"/>
</dbReference>